<gene>
    <name evidence="3" type="ORF">SAMN06296065_101182</name>
</gene>
<keyword evidence="2" id="KW-0732">Signal</keyword>
<dbReference type="EMBL" id="FXUI01000001">
    <property type="protein sequence ID" value="SMP51816.1"/>
    <property type="molecule type" value="Genomic_DNA"/>
</dbReference>
<reference evidence="3 4" key="1">
    <citation type="submission" date="2017-05" db="EMBL/GenBank/DDBJ databases">
        <authorList>
            <person name="Varghese N."/>
            <person name="Submissions S."/>
        </authorList>
    </citation>
    <scope>NUCLEOTIDE SEQUENCE [LARGE SCALE GENOMIC DNA]</scope>
    <source>
        <strain evidence="3 4">SM16</strain>
    </source>
</reference>
<feature type="chain" id="PRO_5045424518" evidence="2">
    <location>
        <begin position="23"/>
        <end position="141"/>
    </location>
</feature>
<comment type="caution">
    <text evidence="3">The sequence shown here is derived from an EMBL/GenBank/DDBJ whole genome shotgun (WGS) entry which is preliminary data.</text>
</comment>
<name>A0ABY1Q1M0_9SPHN</name>
<feature type="signal peptide" evidence="2">
    <location>
        <begin position="1"/>
        <end position="22"/>
    </location>
</feature>
<feature type="compositionally biased region" description="Polar residues" evidence="1">
    <location>
        <begin position="23"/>
        <end position="33"/>
    </location>
</feature>
<feature type="region of interest" description="Disordered" evidence="1">
    <location>
        <begin position="19"/>
        <end position="49"/>
    </location>
</feature>
<organism evidence="3 4">
    <name type="scientific">Novosphingobium panipatense</name>
    <dbReference type="NCBI Taxonomy" id="428991"/>
    <lineage>
        <taxon>Bacteria</taxon>
        <taxon>Pseudomonadati</taxon>
        <taxon>Pseudomonadota</taxon>
        <taxon>Alphaproteobacteria</taxon>
        <taxon>Sphingomonadales</taxon>
        <taxon>Sphingomonadaceae</taxon>
        <taxon>Novosphingobium</taxon>
    </lineage>
</organism>
<protein>
    <submittedName>
        <fullName evidence="3">Uncharacterized protein</fullName>
    </submittedName>
</protein>
<sequence length="141" mass="15090">MRPIPSLAATLAALALTVPATAQEPTARTTAQTVDAPASSRPEPGNPEEKRRILNAQQAEAAQRQVAANSASEAQHEAALALNEMKIRRDTQAYANTLHAHDEAVGAYRASRDQWEVRTKACWDGDAVKCPPEPAVPGTTR</sequence>
<evidence type="ECO:0000256" key="2">
    <source>
        <dbReference type="SAM" id="SignalP"/>
    </source>
</evidence>
<dbReference type="RefSeq" id="WP_283404841.1">
    <property type="nucleotide sequence ID" value="NZ_FXUI01000001.1"/>
</dbReference>
<keyword evidence="4" id="KW-1185">Reference proteome</keyword>
<evidence type="ECO:0000313" key="3">
    <source>
        <dbReference type="EMBL" id="SMP51816.1"/>
    </source>
</evidence>
<evidence type="ECO:0000256" key="1">
    <source>
        <dbReference type="SAM" id="MobiDB-lite"/>
    </source>
</evidence>
<evidence type="ECO:0000313" key="4">
    <source>
        <dbReference type="Proteomes" id="UP001157910"/>
    </source>
</evidence>
<proteinExistence type="predicted"/>
<dbReference type="Proteomes" id="UP001157910">
    <property type="component" value="Unassembled WGS sequence"/>
</dbReference>
<accession>A0ABY1Q1M0</accession>